<dbReference type="Proteomes" id="UP000886501">
    <property type="component" value="Unassembled WGS sequence"/>
</dbReference>
<protein>
    <submittedName>
        <fullName evidence="1">Uncharacterized protein</fullName>
    </submittedName>
</protein>
<name>A0ACB6ZX22_THEGA</name>
<keyword evidence="2" id="KW-1185">Reference proteome</keyword>
<proteinExistence type="predicted"/>
<accession>A0ACB6ZX22</accession>
<evidence type="ECO:0000313" key="1">
    <source>
        <dbReference type="EMBL" id="KAF9653979.1"/>
    </source>
</evidence>
<comment type="caution">
    <text evidence="1">The sequence shown here is derived from an EMBL/GenBank/DDBJ whole genome shotgun (WGS) entry which is preliminary data.</text>
</comment>
<reference evidence="1" key="1">
    <citation type="submission" date="2019-10" db="EMBL/GenBank/DDBJ databases">
        <authorList>
            <consortium name="DOE Joint Genome Institute"/>
            <person name="Kuo A."/>
            <person name="Miyauchi S."/>
            <person name="Kiss E."/>
            <person name="Drula E."/>
            <person name="Kohler A."/>
            <person name="Sanchez-Garcia M."/>
            <person name="Andreopoulos B."/>
            <person name="Barry K.W."/>
            <person name="Bonito G."/>
            <person name="Buee M."/>
            <person name="Carver A."/>
            <person name="Chen C."/>
            <person name="Cichocki N."/>
            <person name="Clum A."/>
            <person name="Culley D."/>
            <person name="Crous P.W."/>
            <person name="Fauchery L."/>
            <person name="Girlanda M."/>
            <person name="Hayes R."/>
            <person name="Keri Z."/>
            <person name="Labutti K."/>
            <person name="Lipzen A."/>
            <person name="Lombard V."/>
            <person name="Magnuson J."/>
            <person name="Maillard F."/>
            <person name="Morin E."/>
            <person name="Murat C."/>
            <person name="Nolan M."/>
            <person name="Ohm R."/>
            <person name="Pangilinan J."/>
            <person name="Pereira M."/>
            <person name="Perotto S."/>
            <person name="Peter M."/>
            <person name="Riley R."/>
            <person name="Sitrit Y."/>
            <person name="Stielow B."/>
            <person name="Szollosi G."/>
            <person name="Zifcakova L."/>
            <person name="Stursova M."/>
            <person name="Spatafora J.W."/>
            <person name="Tedersoo L."/>
            <person name="Vaario L.-M."/>
            <person name="Yamada A."/>
            <person name="Yan M."/>
            <person name="Wang P."/>
            <person name="Xu J."/>
            <person name="Bruns T."/>
            <person name="Baldrian P."/>
            <person name="Vilgalys R."/>
            <person name="Henrissat B."/>
            <person name="Grigoriev I.V."/>
            <person name="Hibbett D."/>
            <person name="Nagy L.G."/>
            <person name="Martin F.M."/>
        </authorList>
    </citation>
    <scope>NUCLEOTIDE SEQUENCE</scope>
    <source>
        <strain evidence="1">P2</strain>
    </source>
</reference>
<gene>
    <name evidence="1" type="ORF">BDM02DRAFT_3265126</name>
</gene>
<dbReference type="EMBL" id="MU117962">
    <property type="protein sequence ID" value="KAF9653979.1"/>
    <property type="molecule type" value="Genomic_DNA"/>
</dbReference>
<evidence type="ECO:0000313" key="2">
    <source>
        <dbReference type="Proteomes" id="UP000886501"/>
    </source>
</evidence>
<sequence length="315" mass="34822">MAQAELNAPAHLMTGQNSPPVTDSTPEQPAEEIAINPQVTDLQAIFPDFEPIILQSVLDSVNGNQEKAIDKLLGMSDPEYKEQHSTNADQTGLDEEFARNLLIQEHEEESRRRRQQQWDVPQEPVPYQQRAYAPGQNPSGTNTNMQEVTDTFNKLAESGKKTFATLFSKVKAKIQELDQPRPDPGSPSTGNSGGFFPGAPSHQDRHTMMTQAHYQQSPTTTQPVRGYDMTYQSSPTPAPEQPPTTFSIKPDQRAPSPEITLGSNHSNQQASNIDPAKLGILPKRPVTLGGSSSPQRRSTDELEYAENPFEDGRHK</sequence>
<organism evidence="1 2">
    <name type="scientific">Thelephora ganbajun</name>
    <name type="common">Ganba fungus</name>
    <dbReference type="NCBI Taxonomy" id="370292"/>
    <lineage>
        <taxon>Eukaryota</taxon>
        <taxon>Fungi</taxon>
        <taxon>Dikarya</taxon>
        <taxon>Basidiomycota</taxon>
        <taxon>Agaricomycotina</taxon>
        <taxon>Agaricomycetes</taxon>
        <taxon>Thelephorales</taxon>
        <taxon>Thelephoraceae</taxon>
        <taxon>Thelephora</taxon>
    </lineage>
</organism>
<reference evidence="1" key="2">
    <citation type="journal article" date="2020" name="Nat. Commun.">
        <title>Large-scale genome sequencing of mycorrhizal fungi provides insights into the early evolution of symbiotic traits.</title>
        <authorList>
            <person name="Miyauchi S."/>
            <person name="Kiss E."/>
            <person name="Kuo A."/>
            <person name="Drula E."/>
            <person name="Kohler A."/>
            <person name="Sanchez-Garcia M."/>
            <person name="Morin E."/>
            <person name="Andreopoulos B."/>
            <person name="Barry K.W."/>
            <person name="Bonito G."/>
            <person name="Buee M."/>
            <person name="Carver A."/>
            <person name="Chen C."/>
            <person name="Cichocki N."/>
            <person name="Clum A."/>
            <person name="Culley D."/>
            <person name="Crous P.W."/>
            <person name="Fauchery L."/>
            <person name="Girlanda M."/>
            <person name="Hayes R.D."/>
            <person name="Keri Z."/>
            <person name="LaButti K."/>
            <person name="Lipzen A."/>
            <person name="Lombard V."/>
            <person name="Magnuson J."/>
            <person name="Maillard F."/>
            <person name="Murat C."/>
            <person name="Nolan M."/>
            <person name="Ohm R.A."/>
            <person name="Pangilinan J."/>
            <person name="Pereira M.F."/>
            <person name="Perotto S."/>
            <person name="Peter M."/>
            <person name="Pfister S."/>
            <person name="Riley R."/>
            <person name="Sitrit Y."/>
            <person name="Stielow J.B."/>
            <person name="Szollosi G."/>
            <person name="Zifcakova L."/>
            <person name="Stursova M."/>
            <person name="Spatafora J.W."/>
            <person name="Tedersoo L."/>
            <person name="Vaario L.M."/>
            <person name="Yamada A."/>
            <person name="Yan M."/>
            <person name="Wang P."/>
            <person name="Xu J."/>
            <person name="Bruns T."/>
            <person name="Baldrian P."/>
            <person name="Vilgalys R."/>
            <person name="Dunand C."/>
            <person name="Henrissat B."/>
            <person name="Grigoriev I.V."/>
            <person name="Hibbett D."/>
            <person name="Nagy L.G."/>
            <person name="Martin F.M."/>
        </authorList>
    </citation>
    <scope>NUCLEOTIDE SEQUENCE</scope>
    <source>
        <strain evidence="1">P2</strain>
    </source>
</reference>